<evidence type="ECO:0000313" key="4">
    <source>
        <dbReference type="EMBL" id="QPH55422.1"/>
    </source>
</evidence>
<dbReference type="InterPro" id="IPR016181">
    <property type="entry name" value="Acyl_CoA_acyltransferase"/>
</dbReference>
<gene>
    <name evidence="4" type="ORF">I0K15_06720</name>
</gene>
<dbReference type="PANTHER" id="PTHR43877">
    <property type="entry name" value="AMINOALKYLPHOSPHONATE N-ACETYLTRANSFERASE-RELATED-RELATED"/>
    <property type="match status" value="1"/>
</dbReference>
<dbReference type="Gene3D" id="3.40.630.30">
    <property type="match status" value="1"/>
</dbReference>
<evidence type="ECO:0000313" key="5">
    <source>
        <dbReference type="Proteomes" id="UP000594800"/>
    </source>
</evidence>
<dbReference type="AlphaFoldDB" id="A0A7S9LUD3"/>
<feature type="domain" description="N-acetyltransferase" evidence="3">
    <location>
        <begin position="1"/>
        <end position="155"/>
    </location>
</feature>
<keyword evidence="1 4" id="KW-0808">Transferase</keyword>
<dbReference type="PANTHER" id="PTHR43877:SF2">
    <property type="entry name" value="AMINOALKYLPHOSPHONATE N-ACETYLTRANSFERASE-RELATED"/>
    <property type="match status" value="1"/>
</dbReference>
<keyword evidence="5" id="KW-1185">Reference proteome</keyword>
<name>A0A7S9LUD3_9RHOB</name>
<dbReference type="Pfam" id="PF00583">
    <property type="entry name" value="Acetyltransf_1"/>
    <property type="match status" value="1"/>
</dbReference>
<dbReference type="GO" id="GO:0016747">
    <property type="term" value="F:acyltransferase activity, transferring groups other than amino-acyl groups"/>
    <property type="evidence" value="ECO:0007669"/>
    <property type="project" value="InterPro"/>
</dbReference>
<organism evidence="4 5">
    <name type="scientific">Pontivivens ytuae</name>
    <dbReference type="NCBI Taxonomy" id="2789856"/>
    <lineage>
        <taxon>Bacteria</taxon>
        <taxon>Pseudomonadati</taxon>
        <taxon>Pseudomonadota</taxon>
        <taxon>Alphaproteobacteria</taxon>
        <taxon>Rhodobacterales</taxon>
        <taxon>Paracoccaceae</taxon>
        <taxon>Pontivivens</taxon>
    </lineage>
</organism>
<dbReference type="Proteomes" id="UP000594800">
    <property type="component" value="Chromosome"/>
</dbReference>
<proteinExistence type="predicted"/>
<dbReference type="InterPro" id="IPR000182">
    <property type="entry name" value="GNAT_dom"/>
</dbReference>
<accession>A0A7S9LUD3</accession>
<dbReference type="EMBL" id="CP064942">
    <property type="protein sequence ID" value="QPH55422.1"/>
    <property type="molecule type" value="Genomic_DNA"/>
</dbReference>
<dbReference type="RefSeq" id="WP_196104621.1">
    <property type="nucleotide sequence ID" value="NZ_CP064942.1"/>
</dbReference>
<evidence type="ECO:0000256" key="1">
    <source>
        <dbReference type="ARBA" id="ARBA00022679"/>
    </source>
</evidence>
<evidence type="ECO:0000259" key="3">
    <source>
        <dbReference type="PROSITE" id="PS51186"/>
    </source>
</evidence>
<reference evidence="4 5" key="1">
    <citation type="submission" date="2020-11" db="EMBL/GenBank/DDBJ databases">
        <title>Description of Pontivivens ytuae sp. nov. isolated from deep sea sediment of Mariana Trench.</title>
        <authorList>
            <person name="Wang Z."/>
            <person name="Sun Q.-L."/>
            <person name="Xu X.-D."/>
            <person name="Tang Y.-Z."/>
            <person name="Zhang J."/>
        </authorList>
    </citation>
    <scope>NUCLEOTIDE SEQUENCE [LARGE SCALE GENOMIC DNA]</scope>
    <source>
        <strain evidence="4 5">MT2928</strain>
    </source>
</reference>
<keyword evidence="2" id="KW-0012">Acyltransferase</keyword>
<protein>
    <submittedName>
        <fullName evidence="4">GNAT family N-acetyltransferase</fullName>
    </submittedName>
</protein>
<dbReference type="SUPFAM" id="SSF55729">
    <property type="entry name" value="Acyl-CoA N-acyltransferases (Nat)"/>
    <property type="match status" value="1"/>
</dbReference>
<dbReference type="PROSITE" id="PS51186">
    <property type="entry name" value="GNAT"/>
    <property type="match status" value="1"/>
</dbReference>
<dbReference type="InterPro" id="IPR050832">
    <property type="entry name" value="Bact_Acetyltransf"/>
</dbReference>
<evidence type="ECO:0000256" key="2">
    <source>
        <dbReference type="ARBA" id="ARBA00023315"/>
    </source>
</evidence>
<sequence>MLLRDAIPSDLPAIAALHVASWRDVYRGILPAAYLAEAVPAELAAKWAQVPEGVVLVADGSQGLAGFVWVQPGEEAYVDALHVAAHGRGLGIGARLLAEAAARAQEAGARSLYLYIIAGNDGAERFYRRLGAVETWRGPDPDFAVPTTSIRLDWPDISVLARAADPA</sequence>
<dbReference type="KEGG" id="poz:I0K15_06720"/>